<protein>
    <submittedName>
        <fullName evidence="2">Uncharacterized protein</fullName>
    </submittedName>
</protein>
<dbReference type="EMBL" id="CBTN010000053">
    <property type="protein sequence ID" value="CDH58159.1"/>
    <property type="molecule type" value="Genomic_DNA"/>
</dbReference>
<evidence type="ECO:0000313" key="3">
    <source>
        <dbReference type="Proteomes" id="UP000027586"/>
    </source>
</evidence>
<sequence>MPTRYLQADVVPSTRKDDTPPPVAKEINTASPFLPRHLLHIHGPPDPTLACKWRRLQFQQPRSLPSYCSSGNSVIQEAVKCYVVNPQATSQ</sequence>
<evidence type="ECO:0000256" key="1">
    <source>
        <dbReference type="SAM" id="MobiDB-lite"/>
    </source>
</evidence>
<gene>
    <name evidence="2" type="ORF">LCOR_09033.1</name>
</gene>
<proteinExistence type="predicted"/>
<dbReference type="VEuPathDB" id="FungiDB:LCOR_09033.1"/>
<dbReference type="AlphaFoldDB" id="A0A068S7A7"/>
<evidence type="ECO:0000313" key="2">
    <source>
        <dbReference type="EMBL" id="CDH58159.1"/>
    </source>
</evidence>
<dbReference type="Proteomes" id="UP000027586">
    <property type="component" value="Unassembled WGS sequence"/>
</dbReference>
<name>A0A068S7A7_9FUNG</name>
<feature type="region of interest" description="Disordered" evidence="1">
    <location>
        <begin position="1"/>
        <end position="27"/>
    </location>
</feature>
<comment type="caution">
    <text evidence="2">The sequence shown here is derived from an EMBL/GenBank/DDBJ whole genome shotgun (WGS) entry which is preliminary data.</text>
</comment>
<accession>A0A068S7A7</accession>
<organism evidence="2 3">
    <name type="scientific">Lichtheimia corymbifera JMRC:FSU:9682</name>
    <dbReference type="NCBI Taxonomy" id="1263082"/>
    <lineage>
        <taxon>Eukaryota</taxon>
        <taxon>Fungi</taxon>
        <taxon>Fungi incertae sedis</taxon>
        <taxon>Mucoromycota</taxon>
        <taxon>Mucoromycotina</taxon>
        <taxon>Mucoromycetes</taxon>
        <taxon>Mucorales</taxon>
        <taxon>Lichtheimiaceae</taxon>
        <taxon>Lichtheimia</taxon>
    </lineage>
</organism>
<reference evidence="2" key="1">
    <citation type="submission" date="2013-08" db="EMBL/GenBank/DDBJ databases">
        <title>Gene expansion shapes genome architecture in the human pathogen Lichtheimia corymbifera: an evolutionary genomics analysis in the ancient terrestrial Mucorales (Mucoromycotina).</title>
        <authorList>
            <person name="Schwartze V.U."/>
            <person name="Winter S."/>
            <person name="Shelest E."/>
            <person name="Marcet-Houben M."/>
            <person name="Horn F."/>
            <person name="Wehner S."/>
            <person name="Hoffmann K."/>
            <person name="Riege K."/>
            <person name="Sammeth M."/>
            <person name="Nowrousian M."/>
            <person name="Valiante V."/>
            <person name="Linde J."/>
            <person name="Jacobsen I.D."/>
            <person name="Marz M."/>
            <person name="Brakhage A.A."/>
            <person name="Gabaldon T."/>
            <person name="Bocker S."/>
            <person name="Voigt K."/>
        </authorList>
    </citation>
    <scope>NUCLEOTIDE SEQUENCE [LARGE SCALE GENOMIC DNA]</scope>
    <source>
        <strain evidence="2">FSU 9682</strain>
    </source>
</reference>
<keyword evidence="3" id="KW-1185">Reference proteome</keyword>